<feature type="transmembrane region" description="Helical" evidence="1">
    <location>
        <begin position="12"/>
        <end position="33"/>
    </location>
</feature>
<proteinExistence type="predicted"/>
<organism evidence="2 3">
    <name type="scientific">Melanomma pulvis-pyrius CBS 109.77</name>
    <dbReference type="NCBI Taxonomy" id="1314802"/>
    <lineage>
        <taxon>Eukaryota</taxon>
        <taxon>Fungi</taxon>
        <taxon>Dikarya</taxon>
        <taxon>Ascomycota</taxon>
        <taxon>Pezizomycotina</taxon>
        <taxon>Dothideomycetes</taxon>
        <taxon>Pleosporomycetidae</taxon>
        <taxon>Pleosporales</taxon>
        <taxon>Melanommataceae</taxon>
        <taxon>Melanomma</taxon>
    </lineage>
</organism>
<evidence type="ECO:0000256" key="1">
    <source>
        <dbReference type="SAM" id="Phobius"/>
    </source>
</evidence>
<feature type="transmembrane region" description="Helical" evidence="1">
    <location>
        <begin position="165"/>
        <end position="181"/>
    </location>
</feature>
<evidence type="ECO:0000313" key="2">
    <source>
        <dbReference type="EMBL" id="KAF2797892.1"/>
    </source>
</evidence>
<dbReference type="OrthoDB" id="3799424at2759"/>
<name>A0A6A6XNF9_9PLEO</name>
<dbReference type="AlphaFoldDB" id="A0A6A6XNF9"/>
<gene>
    <name evidence="2" type="ORF">K505DRAFT_396808</name>
</gene>
<sequence length="245" mass="27912">MREISPTFNRPTAFTYSTLCLLSVLSAAIHQILVHRGPLLPFSKQPPVARLLHPSISYPITLDSVVVFLQKHAAIGDPTPHHSNAQIWAIHFAASFFVLSGCEYYRHYLEFKQLECNLEGLLAALFRANLDDAFRESRDAFNYMIRMPGDPSFTRNIRAAIHHPPFYFLFYVAAGCFNYLIKRMANPSSLGEDFMSLASGSNVFFTSANKWVAFLDFFVLQRPVRLLNRLLFWGCVDLVKRACAR</sequence>
<keyword evidence="1" id="KW-1133">Transmembrane helix</keyword>
<reference evidence="2" key="1">
    <citation type="journal article" date="2020" name="Stud. Mycol.">
        <title>101 Dothideomycetes genomes: a test case for predicting lifestyles and emergence of pathogens.</title>
        <authorList>
            <person name="Haridas S."/>
            <person name="Albert R."/>
            <person name="Binder M."/>
            <person name="Bloem J."/>
            <person name="Labutti K."/>
            <person name="Salamov A."/>
            <person name="Andreopoulos B."/>
            <person name="Baker S."/>
            <person name="Barry K."/>
            <person name="Bills G."/>
            <person name="Bluhm B."/>
            <person name="Cannon C."/>
            <person name="Castanera R."/>
            <person name="Culley D."/>
            <person name="Daum C."/>
            <person name="Ezra D."/>
            <person name="Gonzalez J."/>
            <person name="Henrissat B."/>
            <person name="Kuo A."/>
            <person name="Liang C."/>
            <person name="Lipzen A."/>
            <person name="Lutzoni F."/>
            <person name="Magnuson J."/>
            <person name="Mondo S."/>
            <person name="Nolan M."/>
            <person name="Ohm R."/>
            <person name="Pangilinan J."/>
            <person name="Park H.-J."/>
            <person name="Ramirez L."/>
            <person name="Alfaro M."/>
            <person name="Sun H."/>
            <person name="Tritt A."/>
            <person name="Yoshinaga Y."/>
            <person name="Zwiers L.-H."/>
            <person name="Turgeon B."/>
            <person name="Goodwin S."/>
            <person name="Spatafora J."/>
            <person name="Crous P."/>
            <person name="Grigoriev I."/>
        </authorList>
    </citation>
    <scope>NUCLEOTIDE SEQUENCE</scope>
    <source>
        <strain evidence="2">CBS 109.77</strain>
    </source>
</reference>
<keyword evidence="1" id="KW-0472">Membrane</keyword>
<keyword evidence="3" id="KW-1185">Reference proteome</keyword>
<protein>
    <submittedName>
        <fullName evidence="2">Uncharacterized protein</fullName>
    </submittedName>
</protein>
<dbReference type="EMBL" id="MU001796">
    <property type="protein sequence ID" value="KAF2797892.1"/>
    <property type="molecule type" value="Genomic_DNA"/>
</dbReference>
<evidence type="ECO:0000313" key="3">
    <source>
        <dbReference type="Proteomes" id="UP000799757"/>
    </source>
</evidence>
<accession>A0A6A6XNF9</accession>
<keyword evidence="1" id="KW-0812">Transmembrane</keyword>
<dbReference type="Proteomes" id="UP000799757">
    <property type="component" value="Unassembled WGS sequence"/>
</dbReference>